<reference evidence="1" key="1">
    <citation type="journal article" date="2015" name="Antimicrob. Agents Chemother.">
        <title>Complete nucleotide sequence of a conjugative plasmid carrying bla(PER-1).</title>
        <authorList>
            <person name="Li R."/>
            <person name="Wong M.H."/>
            <person name="Zhou Y."/>
            <person name="Chan E.W."/>
            <person name="Chen S."/>
        </authorList>
    </citation>
    <scope>NUCLEOTIDE SEQUENCE</scope>
    <source>
        <strain evidence="1">V36</strain>
        <plasmid evidence="1">pVPH1</plasmid>
    </source>
</reference>
<geneLocation type="plasmid" evidence="1">
    <name>pVPH1</name>
</geneLocation>
<gene>
    <name evidence="1" type="ORF">pVPH1_0007</name>
</gene>
<evidence type="ECO:0000313" key="1">
    <source>
        <dbReference type="EMBL" id="AJP18179.1"/>
    </source>
</evidence>
<protein>
    <submittedName>
        <fullName evidence="1">Uncharacterized protein</fullName>
    </submittedName>
</protein>
<dbReference type="AlphaFoldDB" id="A0A0C5H1I4"/>
<dbReference type="EMBL" id="KP688397">
    <property type="protein sequence ID" value="AJP18179.1"/>
    <property type="molecule type" value="Genomic_DNA"/>
</dbReference>
<accession>A0A0C5H1I4</accession>
<proteinExistence type="predicted"/>
<name>A0A0C5H1I4_VIBPH</name>
<keyword evidence="1" id="KW-0614">Plasmid</keyword>
<sequence>MAHQRVKPAGGVDVLYLYGLMGRAGCYIRERSK</sequence>
<organism evidence="1">
    <name type="scientific">Vibrio parahaemolyticus</name>
    <dbReference type="NCBI Taxonomy" id="670"/>
    <lineage>
        <taxon>Bacteria</taxon>
        <taxon>Pseudomonadati</taxon>
        <taxon>Pseudomonadota</taxon>
        <taxon>Gammaproteobacteria</taxon>
        <taxon>Vibrionales</taxon>
        <taxon>Vibrionaceae</taxon>
        <taxon>Vibrio</taxon>
    </lineage>
</organism>